<proteinExistence type="predicted"/>
<comment type="caution">
    <text evidence="4">The sequence shown here is derived from an EMBL/GenBank/DDBJ whole genome shotgun (WGS) entry which is preliminary data.</text>
</comment>
<name>A0A1F5HBY6_9BACT</name>
<dbReference type="EMBL" id="MFCA01000025">
    <property type="protein sequence ID" value="OGE01697.1"/>
    <property type="molecule type" value="Genomic_DNA"/>
</dbReference>
<keyword evidence="2" id="KW-1133">Transmembrane helix</keyword>
<evidence type="ECO:0000256" key="1">
    <source>
        <dbReference type="SAM" id="Coils"/>
    </source>
</evidence>
<dbReference type="AlphaFoldDB" id="A0A1F5HBY6"/>
<evidence type="ECO:0000259" key="3">
    <source>
        <dbReference type="Pfam" id="PF25989"/>
    </source>
</evidence>
<keyword evidence="1" id="KW-0175">Coiled coil</keyword>
<keyword evidence="2" id="KW-0472">Membrane</keyword>
<dbReference type="Gene3D" id="2.40.50.100">
    <property type="match status" value="2"/>
</dbReference>
<dbReference type="InterPro" id="IPR058637">
    <property type="entry name" value="YknX-like_C"/>
</dbReference>
<dbReference type="Gene3D" id="1.10.287.470">
    <property type="entry name" value="Helix hairpin bin"/>
    <property type="match status" value="1"/>
</dbReference>
<evidence type="ECO:0000313" key="5">
    <source>
        <dbReference type="Proteomes" id="UP000176751"/>
    </source>
</evidence>
<dbReference type="GO" id="GO:0015562">
    <property type="term" value="F:efflux transmembrane transporter activity"/>
    <property type="evidence" value="ECO:0007669"/>
    <property type="project" value="TreeGrafter"/>
</dbReference>
<dbReference type="InterPro" id="IPR011053">
    <property type="entry name" value="Single_hybrid_motif"/>
</dbReference>
<evidence type="ECO:0000313" key="4">
    <source>
        <dbReference type="EMBL" id="OGE01697.1"/>
    </source>
</evidence>
<dbReference type="STRING" id="1797737.A2196_02315"/>
<feature type="coiled-coil region" evidence="1">
    <location>
        <begin position="211"/>
        <end position="245"/>
    </location>
</feature>
<dbReference type="Proteomes" id="UP000176751">
    <property type="component" value="Unassembled WGS sequence"/>
</dbReference>
<dbReference type="GO" id="GO:1990281">
    <property type="term" value="C:efflux pump complex"/>
    <property type="evidence" value="ECO:0007669"/>
    <property type="project" value="TreeGrafter"/>
</dbReference>
<organism evidence="4 5">
    <name type="scientific">Candidatus Curtissbacteria bacterium RIFOXYA1_FULL_41_14</name>
    <dbReference type="NCBI Taxonomy" id="1797737"/>
    <lineage>
        <taxon>Bacteria</taxon>
        <taxon>Candidatus Curtissiibacteriota</taxon>
    </lineage>
</organism>
<protein>
    <recommendedName>
        <fullName evidence="3">YknX-like C-terminal permuted SH3-like domain-containing protein</fullName>
    </recommendedName>
</protein>
<keyword evidence="2" id="KW-0812">Transmembrane</keyword>
<dbReference type="PANTHER" id="PTHR30469">
    <property type="entry name" value="MULTIDRUG RESISTANCE PROTEIN MDTA"/>
    <property type="match status" value="1"/>
</dbReference>
<sequence length="479" mass="51766">MNLKRLKRFVKVARGRSKKAIDQISKRPLTSFFIALGILLGLIFLSNFILKPEAPPTKEVPSKEVQTYKIGEAPRITVQAQVEKSGVIQIVAQTAGIISSIGANEGQQLKKGANLVNISSNYQGANAASMQTAIASRQYQLAVDTSDTQKEIIAKQREIAEKTQENAGELHEISEKSIDETKSLIDLNQGILDQLDSNISALVAGNVGGANDAAILQAKQLKSQFQSAQNQLKSAQRNIEYQTDEDNPPTQLANLAKDLTLKQLDIQEKSLSLNLEVSRLQVALSAINASLFHPTAPFPGVVQRVFVKVGQAISSGMPILTFAGQNSQLTVIARVPGGIAAKISKLETSKLYLGTKVIEASPSFISQEATDGQLYSVIYDIGKEEMDSLTDGSFVNIDVPVGYPDTLKTLPYVPIDSVFQTQEENIVYVVVDDKAVSRQIELGSVVGKYVEVTSGLTSGDQIILGRNVIEGDRVKITDG</sequence>
<reference evidence="4 5" key="1">
    <citation type="journal article" date="2016" name="Nat. Commun.">
        <title>Thousands of microbial genomes shed light on interconnected biogeochemical processes in an aquifer system.</title>
        <authorList>
            <person name="Anantharaman K."/>
            <person name="Brown C.T."/>
            <person name="Hug L.A."/>
            <person name="Sharon I."/>
            <person name="Castelle C.J."/>
            <person name="Probst A.J."/>
            <person name="Thomas B.C."/>
            <person name="Singh A."/>
            <person name="Wilkins M.J."/>
            <person name="Karaoz U."/>
            <person name="Brodie E.L."/>
            <person name="Williams K.H."/>
            <person name="Hubbard S.S."/>
            <person name="Banfield J.F."/>
        </authorList>
    </citation>
    <scope>NUCLEOTIDE SEQUENCE [LARGE SCALE GENOMIC DNA]</scope>
</reference>
<dbReference type="SUPFAM" id="SSF51230">
    <property type="entry name" value="Single hybrid motif"/>
    <property type="match status" value="1"/>
</dbReference>
<evidence type="ECO:0000256" key="2">
    <source>
        <dbReference type="SAM" id="Phobius"/>
    </source>
</evidence>
<accession>A0A1F5HBY6</accession>
<feature type="domain" description="YknX-like C-terminal permuted SH3-like" evidence="3">
    <location>
        <begin position="413"/>
        <end position="475"/>
    </location>
</feature>
<dbReference type="Pfam" id="PF25989">
    <property type="entry name" value="YknX_C"/>
    <property type="match status" value="1"/>
</dbReference>
<gene>
    <name evidence="4" type="ORF">A2196_02315</name>
</gene>
<feature type="transmembrane region" description="Helical" evidence="2">
    <location>
        <begin position="29"/>
        <end position="50"/>
    </location>
</feature>
<dbReference type="Gene3D" id="2.40.420.20">
    <property type="match status" value="1"/>
</dbReference>